<dbReference type="PROSITE" id="PS52050">
    <property type="entry name" value="WYL"/>
    <property type="match status" value="1"/>
</dbReference>
<dbReference type="InParanoid" id="E3IVI3"/>
<keyword evidence="2" id="KW-0804">Transcription</keyword>
<dbReference type="AlphaFoldDB" id="E3IVI3"/>
<dbReference type="OrthoDB" id="3616433at2"/>
<dbReference type="PIRSF" id="PIRSF016838">
    <property type="entry name" value="PafC"/>
    <property type="match status" value="1"/>
</dbReference>
<dbReference type="Pfam" id="PF13280">
    <property type="entry name" value="WYL"/>
    <property type="match status" value="1"/>
</dbReference>
<protein>
    <submittedName>
        <fullName evidence="4">Transcriptional regulator</fullName>
    </submittedName>
</protein>
<dbReference type="EMBL" id="CP002299">
    <property type="protein sequence ID" value="ADP82489.1"/>
    <property type="molecule type" value="Genomic_DNA"/>
</dbReference>
<dbReference type="InterPro" id="IPR001034">
    <property type="entry name" value="DeoR_HTH"/>
</dbReference>
<accession>E3IVI3</accession>
<dbReference type="eggNOG" id="COG2378">
    <property type="taxonomic scope" value="Bacteria"/>
</dbReference>
<keyword evidence="1" id="KW-0805">Transcription regulation</keyword>
<feature type="domain" description="HTH deoR-type" evidence="3">
    <location>
        <begin position="4"/>
        <end position="63"/>
    </location>
</feature>
<dbReference type="RefSeq" id="WP_013425607.1">
    <property type="nucleotide sequence ID" value="NC_014666.1"/>
</dbReference>
<dbReference type="GO" id="GO:0003700">
    <property type="term" value="F:DNA-binding transcription factor activity"/>
    <property type="evidence" value="ECO:0007669"/>
    <property type="project" value="InterPro"/>
</dbReference>
<dbReference type="Gene3D" id="1.10.10.10">
    <property type="entry name" value="Winged helix-like DNA-binding domain superfamily/Winged helix DNA-binding domain"/>
    <property type="match status" value="1"/>
</dbReference>
<proteinExistence type="predicted"/>
<dbReference type="HOGENOM" id="CLU_041141_1_1_11"/>
<reference evidence="4 5" key="1">
    <citation type="submission" date="2010-10" db="EMBL/GenBank/DDBJ databases">
        <title>Complete sequence of Frankia sp. EuI1c.</title>
        <authorList>
            <consortium name="US DOE Joint Genome Institute"/>
            <person name="Lucas S."/>
            <person name="Copeland A."/>
            <person name="Lapidus A."/>
            <person name="Cheng J.-F."/>
            <person name="Bruce D."/>
            <person name="Goodwin L."/>
            <person name="Pitluck S."/>
            <person name="Chertkov O."/>
            <person name="Detter J.C."/>
            <person name="Han C."/>
            <person name="Tapia R."/>
            <person name="Land M."/>
            <person name="Hauser L."/>
            <person name="Jeffries C."/>
            <person name="Kyrpides N."/>
            <person name="Ivanova N."/>
            <person name="Mikhailova N."/>
            <person name="Beauchemin N."/>
            <person name="Sen A."/>
            <person name="Sur S.A."/>
            <person name="Gtari M."/>
            <person name="Wall L."/>
            <person name="Tisa L."/>
            <person name="Woyke T."/>
        </authorList>
    </citation>
    <scope>NUCLEOTIDE SEQUENCE [LARGE SCALE GENOMIC DNA]</scope>
    <source>
        <strain evidence="5">DSM 45817 / CECT 9037 / EuI1c</strain>
    </source>
</reference>
<dbReference type="STRING" id="298654.FraEuI1c_4496"/>
<dbReference type="InterPro" id="IPR036390">
    <property type="entry name" value="WH_DNA-bd_sf"/>
</dbReference>
<dbReference type="KEGG" id="fri:FraEuI1c_4496"/>
<dbReference type="SUPFAM" id="SSF46785">
    <property type="entry name" value="Winged helix' DNA-binding domain"/>
    <property type="match status" value="1"/>
</dbReference>
<dbReference type="InterPro" id="IPR051534">
    <property type="entry name" value="CBASS_pafABC_assoc_protein"/>
</dbReference>
<dbReference type="PANTHER" id="PTHR34580">
    <property type="match status" value="1"/>
</dbReference>
<gene>
    <name evidence="4" type="ordered locus">FraEuI1c_4496</name>
</gene>
<evidence type="ECO:0000313" key="5">
    <source>
        <dbReference type="Proteomes" id="UP000002484"/>
    </source>
</evidence>
<evidence type="ECO:0000313" key="4">
    <source>
        <dbReference type="EMBL" id="ADP82489.1"/>
    </source>
</evidence>
<dbReference type="InterPro" id="IPR057727">
    <property type="entry name" value="WCX_dom"/>
</dbReference>
<dbReference type="PROSITE" id="PS51000">
    <property type="entry name" value="HTH_DEOR_2"/>
    <property type="match status" value="1"/>
</dbReference>
<organism evidence="4 5">
    <name type="scientific">Pseudofrankia inefficax (strain DSM 45817 / CECT 9037 / DDB 130130 / EuI1c)</name>
    <name type="common">Frankia inefficax</name>
    <dbReference type="NCBI Taxonomy" id="298654"/>
    <lineage>
        <taxon>Bacteria</taxon>
        <taxon>Bacillati</taxon>
        <taxon>Actinomycetota</taxon>
        <taxon>Actinomycetes</taxon>
        <taxon>Frankiales</taxon>
        <taxon>Frankiaceae</taxon>
        <taxon>Pseudofrankia</taxon>
    </lineage>
</organism>
<sequence>MARPTARVLALLESLQSGGTHTVAALAARLEVDERTVRRYVDQLRDLDVPVRSVRGRHGGYRLAPGYRLPPLMLTESEALAVLLGLVAGQRAGLVTTADPAAESAAAKLRRVLPEALGRRLAALLETIEFTAPARHTVATTETDVLLLMAEAARDRRPVSISYTASDGRHSARTVYPYGIVAHSGRWYVTGADSVSGEVRTFRLDRISLPRVLHGSFDVPAGFDPADQVLAGIAGAPRRHEVSLRVRGTADEVRARLPTGIATVGPLDGDEPPGPSTDQWVGVRIRAERLDWIPPLIAGLGRPFVIDRPDELRDLMSAYGRQLAAQASVTTPDLGDDCPTGAAAG</sequence>
<evidence type="ECO:0000256" key="2">
    <source>
        <dbReference type="ARBA" id="ARBA00023163"/>
    </source>
</evidence>
<dbReference type="InterPro" id="IPR013196">
    <property type="entry name" value="HTH_11"/>
</dbReference>
<dbReference type="Proteomes" id="UP000002484">
    <property type="component" value="Chromosome"/>
</dbReference>
<dbReference type="Pfam" id="PF25583">
    <property type="entry name" value="WCX"/>
    <property type="match status" value="1"/>
</dbReference>
<dbReference type="Pfam" id="PF08279">
    <property type="entry name" value="HTH_11"/>
    <property type="match status" value="1"/>
</dbReference>
<dbReference type="InterPro" id="IPR036388">
    <property type="entry name" value="WH-like_DNA-bd_sf"/>
</dbReference>
<dbReference type="InterPro" id="IPR026881">
    <property type="entry name" value="WYL_dom"/>
</dbReference>
<keyword evidence="5" id="KW-1185">Reference proteome</keyword>
<evidence type="ECO:0000259" key="3">
    <source>
        <dbReference type="PROSITE" id="PS51000"/>
    </source>
</evidence>
<dbReference type="PANTHER" id="PTHR34580:SF3">
    <property type="entry name" value="PROTEIN PAFB"/>
    <property type="match status" value="1"/>
</dbReference>
<evidence type="ECO:0000256" key="1">
    <source>
        <dbReference type="ARBA" id="ARBA00023015"/>
    </source>
</evidence>
<dbReference type="InterPro" id="IPR028349">
    <property type="entry name" value="PafC-like"/>
</dbReference>
<name>E3IVI3_PSEI1</name>